<dbReference type="AlphaFoldDB" id="A0A0L8FMH0"/>
<evidence type="ECO:0000313" key="2">
    <source>
        <dbReference type="EMBL" id="KOF65857.1"/>
    </source>
</evidence>
<keyword evidence="1" id="KW-0472">Membrane</keyword>
<protein>
    <submittedName>
        <fullName evidence="2">Uncharacterized protein</fullName>
    </submittedName>
</protein>
<organism evidence="2">
    <name type="scientific">Octopus bimaculoides</name>
    <name type="common">California two-spotted octopus</name>
    <dbReference type="NCBI Taxonomy" id="37653"/>
    <lineage>
        <taxon>Eukaryota</taxon>
        <taxon>Metazoa</taxon>
        <taxon>Spiralia</taxon>
        <taxon>Lophotrochozoa</taxon>
        <taxon>Mollusca</taxon>
        <taxon>Cephalopoda</taxon>
        <taxon>Coleoidea</taxon>
        <taxon>Octopodiformes</taxon>
        <taxon>Octopoda</taxon>
        <taxon>Incirrata</taxon>
        <taxon>Octopodidae</taxon>
        <taxon>Octopus</taxon>
    </lineage>
</organism>
<accession>A0A0L8FMH0</accession>
<dbReference type="EMBL" id="KQ428798">
    <property type="protein sequence ID" value="KOF65857.1"/>
    <property type="molecule type" value="Genomic_DNA"/>
</dbReference>
<sequence length="80" mass="9112">MHCNTMMTTQLKTVFHAKSYDSFVDLQVIREIITLIILIMLPFLKHCFIGSCPFSTFLCGIFKPPKNPSGHTAMMLPHNL</sequence>
<keyword evidence="1" id="KW-0812">Transmembrane</keyword>
<keyword evidence="1" id="KW-1133">Transmembrane helix</keyword>
<proteinExistence type="predicted"/>
<name>A0A0L8FMH0_OCTBM</name>
<reference evidence="2" key="1">
    <citation type="submission" date="2015-07" db="EMBL/GenBank/DDBJ databases">
        <title>MeaNS - Measles Nucleotide Surveillance Program.</title>
        <authorList>
            <person name="Tran T."/>
            <person name="Druce J."/>
        </authorList>
    </citation>
    <scope>NUCLEOTIDE SEQUENCE</scope>
    <source>
        <strain evidence="2">UCB-OBI-ISO-001</strain>
        <tissue evidence="2">Gonad</tissue>
    </source>
</reference>
<feature type="transmembrane region" description="Helical" evidence="1">
    <location>
        <begin position="32"/>
        <end position="62"/>
    </location>
</feature>
<gene>
    <name evidence="2" type="ORF">OCBIM_22014201mg</name>
</gene>
<evidence type="ECO:0000256" key="1">
    <source>
        <dbReference type="SAM" id="Phobius"/>
    </source>
</evidence>